<keyword evidence="2" id="KW-0547">Nucleotide-binding</keyword>
<dbReference type="Proteomes" id="UP000077339">
    <property type="component" value="Unassembled WGS sequence"/>
</dbReference>
<keyword evidence="1" id="KW-0813">Transport</keyword>
<dbReference type="InterPro" id="IPR013563">
    <property type="entry name" value="Oligopep_ABC_C"/>
</dbReference>
<dbReference type="GO" id="GO:0015833">
    <property type="term" value="P:peptide transport"/>
    <property type="evidence" value="ECO:0007669"/>
    <property type="project" value="InterPro"/>
</dbReference>
<comment type="caution">
    <text evidence="5">The sequence shown here is derived from an EMBL/GenBank/DDBJ whole genome shotgun (WGS) entry which is preliminary data.</text>
</comment>
<name>A0A182C751_9BACT</name>
<gene>
    <name evidence="5" type="ORF">AT15_07430</name>
</gene>
<dbReference type="AlphaFoldDB" id="A0A182C751"/>
<dbReference type="RefSeq" id="WP_068346359.1">
    <property type="nucleotide sequence ID" value="NZ_JFHK01000004.1"/>
</dbReference>
<evidence type="ECO:0000256" key="2">
    <source>
        <dbReference type="ARBA" id="ARBA00022741"/>
    </source>
</evidence>
<dbReference type="Gene3D" id="3.40.50.300">
    <property type="entry name" value="P-loop containing nucleotide triphosphate hydrolases"/>
    <property type="match status" value="1"/>
</dbReference>
<dbReference type="PROSITE" id="PS00211">
    <property type="entry name" value="ABC_TRANSPORTER_1"/>
    <property type="match status" value="1"/>
</dbReference>
<keyword evidence="6" id="KW-1185">Reference proteome</keyword>
<feature type="domain" description="ABC transporter" evidence="4">
    <location>
        <begin position="11"/>
        <end position="327"/>
    </location>
</feature>
<dbReference type="EMBL" id="JFHK01000004">
    <property type="protein sequence ID" value="OAA31319.1"/>
    <property type="molecule type" value="Genomic_DNA"/>
</dbReference>
<evidence type="ECO:0000259" key="4">
    <source>
        <dbReference type="PROSITE" id="PS50893"/>
    </source>
</evidence>
<dbReference type="CDD" id="cd03257">
    <property type="entry name" value="ABC_NikE_OppD_transporters"/>
    <property type="match status" value="1"/>
</dbReference>
<dbReference type="Pfam" id="PF00005">
    <property type="entry name" value="ABC_tran"/>
    <property type="match status" value="1"/>
</dbReference>
<dbReference type="InterPro" id="IPR050319">
    <property type="entry name" value="ABC_transp_ATP-bind"/>
</dbReference>
<keyword evidence="3 5" id="KW-0067">ATP-binding</keyword>
<dbReference type="SMART" id="SM00382">
    <property type="entry name" value="AAA"/>
    <property type="match status" value="1"/>
</dbReference>
<reference evidence="5 6" key="1">
    <citation type="submission" date="2014-02" db="EMBL/GenBank/DDBJ databases">
        <title>Kosmotoga genome sequencing.</title>
        <authorList>
            <person name="Pollo S.M."/>
            <person name="Charchuk R."/>
            <person name="Nesbo C.L."/>
        </authorList>
    </citation>
    <scope>NUCLEOTIDE SEQUENCE [LARGE SCALE GENOMIC DNA]</scope>
    <source>
        <strain evidence="5 6">S304</strain>
    </source>
</reference>
<sequence length="397" mass="44673">MSQVENRKPILRVDNLVKYFPVKAGVFRRVVAHVKAVDNVSFEVYERETLGLVGESGCGKTTAGMTVLRLHEPTSGRIIMNDEDTTHLFMPYFSAKKYLINTYVKPFEDLKNQAGSVDSALKSIEDEFDRKMAKLYFEKHNGSASSFISELMSNREAKRKDFRRQSQIIFQDPYSSLNPRMRIKNIIAEGALIHKVANRSEVMARVADILKKVGLSEDHMSRFPHEFSGGQRQRIGIARALILNPKLIVADEAVSALDVSIQAQILNLLNDLQKEFGLTYLFIAHDLAVVRHVSKRVAVMYLGKMVEVATKIDLFENPLHPYTVSLMSAIPIPDPTKKSKRIILQGDVPSPINPPSGCRFHPRCPIAKEVCAKEEPPLQDLGNGHKVACFFPGEMKR</sequence>
<dbReference type="PANTHER" id="PTHR43776:SF8">
    <property type="entry name" value="ABC TRANSPORTER, ATP-BINDING PROTEIN"/>
    <property type="match status" value="1"/>
</dbReference>
<protein>
    <submittedName>
        <fullName evidence="5">Peptide ABC transporter ATP-binding protein</fullName>
    </submittedName>
</protein>
<evidence type="ECO:0000256" key="1">
    <source>
        <dbReference type="ARBA" id="ARBA00022448"/>
    </source>
</evidence>
<dbReference type="PANTHER" id="PTHR43776">
    <property type="entry name" value="TRANSPORT ATP-BINDING PROTEIN"/>
    <property type="match status" value="1"/>
</dbReference>
<organism evidence="5 6">
    <name type="scientific">Kosmotoga arenicorallina S304</name>
    <dbReference type="NCBI Taxonomy" id="1453497"/>
    <lineage>
        <taxon>Bacteria</taxon>
        <taxon>Thermotogati</taxon>
        <taxon>Thermotogota</taxon>
        <taxon>Thermotogae</taxon>
        <taxon>Kosmotogales</taxon>
        <taxon>Kosmotogaceae</taxon>
        <taxon>Kosmotoga</taxon>
    </lineage>
</organism>
<evidence type="ECO:0000256" key="3">
    <source>
        <dbReference type="ARBA" id="ARBA00022840"/>
    </source>
</evidence>
<dbReference type="STRING" id="1453497.AT15_07430"/>
<dbReference type="OrthoDB" id="41661at2"/>
<evidence type="ECO:0000313" key="5">
    <source>
        <dbReference type="EMBL" id="OAA31319.1"/>
    </source>
</evidence>
<accession>A0A182C751</accession>
<dbReference type="GO" id="GO:0055085">
    <property type="term" value="P:transmembrane transport"/>
    <property type="evidence" value="ECO:0007669"/>
    <property type="project" value="UniProtKB-ARBA"/>
</dbReference>
<evidence type="ECO:0000313" key="6">
    <source>
        <dbReference type="Proteomes" id="UP000077339"/>
    </source>
</evidence>
<dbReference type="Pfam" id="PF08352">
    <property type="entry name" value="oligo_HPY"/>
    <property type="match status" value="1"/>
</dbReference>
<dbReference type="InterPro" id="IPR017871">
    <property type="entry name" value="ABC_transporter-like_CS"/>
</dbReference>
<dbReference type="GO" id="GO:0016887">
    <property type="term" value="F:ATP hydrolysis activity"/>
    <property type="evidence" value="ECO:0007669"/>
    <property type="project" value="InterPro"/>
</dbReference>
<dbReference type="PATRIC" id="fig|1453497.3.peg.1480"/>
<dbReference type="InterPro" id="IPR027417">
    <property type="entry name" value="P-loop_NTPase"/>
</dbReference>
<dbReference type="InterPro" id="IPR003439">
    <property type="entry name" value="ABC_transporter-like_ATP-bd"/>
</dbReference>
<dbReference type="InterPro" id="IPR003593">
    <property type="entry name" value="AAA+_ATPase"/>
</dbReference>
<dbReference type="NCBIfam" id="TIGR01727">
    <property type="entry name" value="oligo_HPY"/>
    <property type="match status" value="1"/>
</dbReference>
<dbReference type="PROSITE" id="PS50893">
    <property type="entry name" value="ABC_TRANSPORTER_2"/>
    <property type="match status" value="1"/>
</dbReference>
<dbReference type="SUPFAM" id="SSF52540">
    <property type="entry name" value="P-loop containing nucleoside triphosphate hydrolases"/>
    <property type="match status" value="1"/>
</dbReference>
<dbReference type="GO" id="GO:0005524">
    <property type="term" value="F:ATP binding"/>
    <property type="evidence" value="ECO:0007669"/>
    <property type="project" value="UniProtKB-KW"/>
</dbReference>
<proteinExistence type="predicted"/>